<proteinExistence type="predicted"/>
<dbReference type="Pfam" id="PF03781">
    <property type="entry name" value="FGE-sulfatase"/>
    <property type="match status" value="1"/>
</dbReference>
<dbReference type="Gene3D" id="3.90.1580.10">
    <property type="entry name" value="paralog of FGE (formylglycine-generating enzyme)"/>
    <property type="match status" value="1"/>
</dbReference>
<keyword evidence="3" id="KW-1185">Reference proteome</keyword>
<gene>
    <name evidence="2" type="ORF">GCM10010307_47760</name>
</gene>
<organism evidence="2 3">
    <name type="scientific">Streptomyces vastus</name>
    <dbReference type="NCBI Taxonomy" id="285451"/>
    <lineage>
        <taxon>Bacteria</taxon>
        <taxon>Bacillati</taxon>
        <taxon>Actinomycetota</taxon>
        <taxon>Actinomycetes</taxon>
        <taxon>Kitasatosporales</taxon>
        <taxon>Streptomycetaceae</taxon>
        <taxon>Streptomyces</taxon>
    </lineage>
</organism>
<dbReference type="Proteomes" id="UP001500151">
    <property type="component" value="Unassembled WGS sequence"/>
</dbReference>
<dbReference type="PANTHER" id="PTHR23150">
    <property type="entry name" value="SULFATASE MODIFYING FACTOR 1, 2"/>
    <property type="match status" value="1"/>
</dbReference>
<evidence type="ECO:0000259" key="1">
    <source>
        <dbReference type="Pfam" id="PF03781"/>
    </source>
</evidence>
<evidence type="ECO:0000313" key="2">
    <source>
        <dbReference type="EMBL" id="GAA2643711.1"/>
    </source>
</evidence>
<feature type="domain" description="Sulfatase-modifying factor enzyme-like" evidence="1">
    <location>
        <begin position="28"/>
        <end position="293"/>
    </location>
</feature>
<dbReference type="InterPro" id="IPR005532">
    <property type="entry name" value="SUMF_dom"/>
</dbReference>
<evidence type="ECO:0000313" key="3">
    <source>
        <dbReference type="Proteomes" id="UP001500151"/>
    </source>
</evidence>
<sequence>MSCCAPSGGRGADRPPARRTAAVLRANTDGMVTVPTGEFLMGSQDALAYPADGEGPVRTVHVDAFSIDACTVTNAQFARFAADTGHRSLAERTGWSFVFAGLLPDDFPPTRSVVGAPWWRQVEGADWRHPDGPHSTWEDRADHPVVHVDFHDARAYCSWAGKRLPTEAEWERAARGGLHGKVFPWGDELEPGGRPRMNVWQGDFPNRHPTADGWYGTCPVEAYEPNGFGLYNATGNVWEWCDAPFSPAGDGQERVAKGGSYLCHASYCRRYRVAARQGLPPDSTTGNVGFRCAVDMA</sequence>
<dbReference type="InterPro" id="IPR042095">
    <property type="entry name" value="SUMF_sf"/>
</dbReference>
<protein>
    <submittedName>
        <fullName evidence="2">Formylglycine-generating enzyme family protein</fullName>
    </submittedName>
</protein>
<comment type="caution">
    <text evidence="2">The sequence shown here is derived from an EMBL/GenBank/DDBJ whole genome shotgun (WGS) entry which is preliminary data.</text>
</comment>
<name>A0ABN3R4Q5_9ACTN</name>
<dbReference type="InterPro" id="IPR051043">
    <property type="entry name" value="Sulfatase_Mod_Factor_Kinase"/>
</dbReference>
<reference evidence="2 3" key="1">
    <citation type="journal article" date="2019" name="Int. J. Syst. Evol. Microbiol.">
        <title>The Global Catalogue of Microorganisms (GCM) 10K type strain sequencing project: providing services to taxonomists for standard genome sequencing and annotation.</title>
        <authorList>
            <consortium name="The Broad Institute Genomics Platform"/>
            <consortium name="The Broad Institute Genome Sequencing Center for Infectious Disease"/>
            <person name="Wu L."/>
            <person name="Ma J."/>
        </authorList>
    </citation>
    <scope>NUCLEOTIDE SEQUENCE [LARGE SCALE GENOMIC DNA]</scope>
    <source>
        <strain evidence="2 3">JCM 4524</strain>
    </source>
</reference>
<dbReference type="SUPFAM" id="SSF56436">
    <property type="entry name" value="C-type lectin-like"/>
    <property type="match status" value="1"/>
</dbReference>
<accession>A0ABN3R4Q5</accession>
<dbReference type="InterPro" id="IPR016187">
    <property type="entry name" value="CTDL_fold"/>
</dbReference>
<dbReference type="EMBL" id="BAAASJ010000045">
    <property type="protein sequence ID" value="GAA2643711.1"/>
    <property type="molecule type" value="Genomic_DNA"/>
</dbReference>
<dbReference type="PANTHER" id="PTHR23150:SF19">
    <property type="entry name" value="FORMYLGLYCINE-GENERATING ENZYME"/>
    <property type="match status" value="1"/>
</dbReference>